<name>A0A6G0I6G1_LARCR</name>
<feature type="region of interest" description="Disordered" evidence="1">
    <location>
        <begin position="110"/>
        <end position="164"/>
    </location>
</feature>
<organism evidence="3 4">
    <name type="scientific">Larimichthys crocea</name>
    <name type="common">Large yellow croaker</name>
    <name type="synonym">Pseudosciaena crocea</name>
    <dbReference type="NCBI Taxonomy" id="215358"/>
    <lineage>
        <taxon>Eukaryota</taxon>
        <taxon>Metazoa</taxon>
        <taxon>Chordata</taxon>
        <taxon>Craniata</taxon>
        <taxon>Vertebrata</taxon>
        <taxon>Euteleostomi</taxon>
        <taxon>Actinopterygii</taxon>
        <taxon>Neopterygii</taxon>
        <taxon>Teleostei</taxon>
        <taxon>Neoteleostei</taxon>
        <taxon>Acanthomorphata</taxon>
        <taxon>Eupercaria</taxon>
        <taxon>Sciaenidae</taxon>
        <taxon>Larimichthys</taxon>
    </lineage>
</organism>
<proteinExistence type="predicted"/>
<dbReference type="Proteomes" id="UP000424527">
    <property type="component" value="Unassembled WGS sequence"/>
</dbReference>
<reference evidence="3 4" key="1">
    <citation type="submission" date="2019-07" db="EMBL/GenBank/DDBJ databases">
        <title>Chromosome genome assembly for large yellow croaker.</title>
        <authorList>
            <person name="Xiao S."/>
        </authorList>
    </citation>
    <scope>NUCLEOTIDE SEQUENCE [LARGE SCALE GENOMIC DNA]</scope>
    <source>
        <strain evidence="3">JMULYC20181020</strain>
        <tissue evidence="3">Muscle</tissue>
    </source>
</reference>
<dbReference type="EMBL" id="REGW02000014">
    <property type="protein sequence ID" value="KAE8286871.1"/>
    <property type="molecule type" value="Genomic_DNA"/>
</dbReference>
<evidence type="ECO:0000313" key="4">
    <source>
        <dbReference type="Proteomes" id="UP000424527"/>
    </source>
</evidence>
<keyword evidence="2" id="KW-0732">Signal</keyword>
<evidence type="ECO:0000256" key="1">
    <source>
        <dbReference type="SAM" id="MobiDB-lite"/>
    </source>
</evidence>
<feature type="chain" id="PRO_5026279204" evidence="2">
    <location>
        <begin position="39"/>
        <end position="164"/>
    </location>
</feature>
<feature type="signal peptide" evidence="2">
    <location>
        <begin position="1"/>
        <end position="38"/>
    </location>
</feature>
<dbReference type="AlphaFoldDB" id="A0A6G0I6G1"/>
<protein>
    <submittedName>
        <fullName evidence="3">Uncharacterized protein</fullName>
    </submittedName>
</protein>
<keyword evidence="4" id="KW-1185">Reference proteome</keyword>
<sequence>MSERRRREMPPDRRSSGKQKRLHTLFCLICLRVLSTTGSVSVTPFPPSQPGCSPSTSSLHLQLPFLLLPPTPFLLLAVDPVIRTGLTSGGPLVLGGRRRRQIAQQRLPPQRLWEPRTQPTSTQWPCTSTTKTHAEDPGPDGKERQEAGIFCEAEEAEAAQAEPI</sequence>
<evidence type="ECO:0000256" key="2">
    <source>
        <dbReference type="SAM" id="SignalP"/>
    </source>
</evidence>
<feature type="compositionally biased region" description="Basic and acidic residues" evidence="1">
    <location>
        <begin position="132"/>
        <end position="146"/>
    </location>
</feature>
<gene>
    <name evidence="3" type="ORF">D5F01_LYC14826</name>
</gene>
<comment type="caution">
    <text evidence="3">The sequence shown here is derived from an EMBL/GenBank/DDBJ whole genome shotgun (WGS) entry which is preliminary data.</text>
</comment>
<feature type="compositionally biased region" description="Polar residues" evidence="1">
    <location>
        <begin position="117"/>
        <end position="131"/>
    </location>
</feature>
<evidence type="ECO:0000313" key="3">
    <source>
        <dbReference type="EMBL" id="KAE8286871.1"/>
    </source>
</evidence>
<accession>A0A6G0I6G1</accession>